<evidence type="ECO:0000256" key="1">
    <source>
        <dbReference type="SAM" id="Phobius"/>
    </source>
</evidence>
<feature type="signal peptide" evidence="2">
    <location>
        <begin position="1"/>
        <end position="19"/>
    </location>
</feature>
<feature type="transmembrane region" description="Helical" evidence="1">
    <location>
        <begin position="591"/>
        <end position="612"/>
    </location>
</feature>
<organism evidence="3 4">
    <name type="scientific">Bursaphelenchus xylophilus</name>
    <name type="common">Pinewood nematode worm</name>
    <name type="synonym">Aphelenchoides xylophilus</name>
    <dbReference type="NCBI Taxonomy" id="6326"/>
    <lineage>
        <taxon>Eukaryota</taxon>
        <taxon>Metazoa</taxon>
        <taxon>Ecdysozoa</taxon>
        <taxon>Nematoda</taxon>
        <taxon>Chromadorea</taxon>
        <taxon>Rhabditida</taxon>
        <taxon>Tylenchina</taxon>
        <taxon>Tylenchomorpha</taxon>
        <taxon>Aphelenchoidea</taxon>
        <taxon>Aphelenchoididae</taxon>
        <taxon>Bursaphelenchus</taxon>
    </lineage>
</organism>
<dbReference type="EMBL" id="CAJFCV020000002">
    <property type="protein sequence ID" value="CAG9094596.1"/>
    <property type="molecule type" value="Genomic_DNA"/>
</dbReference>
<dbReference type="PANTHER" id="PTHR21523">
    <property type="match status" value="1"/>
</dbReference>
<keyword evidence="4" id="KW-1185">Reference proteome</keyword>
<sequence length="682" mass="77239">MTFTWRLLLVACLSLATECKTSEEAPNKNFKRVEGTNSYELSVKDDDMMQMYQKWMDTGMSSLFSAIANKKLKKHRKSIATKFGECSTSADDLIKHAKCLKQLLNHKFDTPKPKKFNRFNRYRQHRVGDEDEESGFKQQLDENTVRSKREIKSAKGYRMKGSKVVMTPMMQIAKSIYDSVKQASNKTELPKWQNTIESLKTNGKALKKKRKDIEDTSDESLATMGLQGLKRQVNRNDIQFEGELEDIQKDPAKLKRLMAEIKKKKGNTPEAKVMDIVRSAMEMGYNIAGQNTSRFYNSTMRIASPKFLELFPDSGNDTVNLISPSLFALHESDDPIENLTSIPNLLKGFGLQEHQLWLDVIMEAAGVNDKSEDIEKELKEAGKNQTAQMVDMMKEMVDENNVPLYPTEQNATEWGESQAVFDFWTKVRDSYTKDQLRELNHTGYAILNKEQITLLYGPESRLYNKTKYERLMSMNEEEIHEEMENQIQMMAEMESFKLRKKDVVLSATLFTWVVLNPTTTSQPFILAPLLFDPIILSPSIYGAVILTPWVFVPFVLSPRVLGCIILAPWLFSPLILTPIALHPAILSPGLFNPLILSPLVLVPFILSPQVFTPIILSPLCLDPVILNPLVGSPLILSPFVLTPTILSPHFLGGLIMSPYVLSPVLLSPLTAFVALLSPSWLS</sequence>
<protein>
    <submittedName>
        <fullName evidence="3">(pine wood nematode) hypothetical protein</fullName>
    </submittedName>
</protein>
<reference evidence="3" key="1">
    <citation type="submission" date="2020-09" db="EMBL/GenBank/DDBJ databases">
        <authorList>
            <person name="Kikuchi T."/>
        </authorList>
    </citation>
    <scope>NUCLEOTIDE SEQUENCE</scope>
    <source>
        <strain evidence="3">Ka4C1</strain>
    </source>
</reference>
<accession>A0A7I8WP30</accession>
<feature type="transmembrane region" description="Helical" evidence="1">
    <location>
        <begin position="534"/>
        <end position="556"/>
    </location>
</feature>
<proteinExistence type="predicted"/>
<gene>
    <name evidence="3" type="ORF">BXYJ_LOCUS3454</name>
</gene>
<dbReference type="InterPro" id="IPR006954">
    <property type="entry name" value="Mlt-10-like"/>
</dbReference>
<keyword evidence="1" id="KW-0472">Membrane</keyword>
<dbReference type="Pfam" id="PF04870">
    <property type="entry name" value="Moulting_cycle"/>
    <property type="match status" value="1"/>
</dbReference>
<dbReference type="Proteomes" id="UP000582659">
    <property type="component" value="Unassembled WGS sequence"/>
</dbReference>
<comment type="caution">
    <text evidence="3">The sequence shown here is derived from an EMBL/GenBank/DDBJ whole genome shotgun (WGS) entry which is preliminary data.</text>
</comment>
<dbReference type="AlphaFoldDB" id="A0A7I8WP30"/>
<feature type="chain" id="PRO_5035199508" evidence="2">
    <location>
        <begin position="20"/>
        <end position="682"/>
    </location>
</feature>
<feature type="transmembrane region" description="Helical" evidence="1">
    <location>
        <begin position="563"/>
        <end position="585"/>
    </location>
</feature>
<dbReference type="PANTHER" id="PTHR21523:SF37">
    <property type="entry name" value="MLT-TEN (MLT-10) RELATED"/>
    <property type="match status" value="1"/>
</dbReference>
<feature type="transmembrane region" description="Helical" evidence="1">
    <location>
        <begin position="658"/>
        <end position="681"/>
    </location>
</feature>
<evidence type="ECO:0000313" key="4">
    <source>
        <dbReference type="Proteomes" id="UP000659654"/>
    </source>
</evidence>
<keyword evidence="1" id="KW-1133">Transmembrane helix</keyword>
<evidence type="ECO:0000256" key="2">
    <source>
        <dbReference type="SAM" id="SignalP"/>
    </source>
</evidence>
<dbReference type="Proteomes" id="UP000659654">
    <property type="component" value="Unassembled WGS sequence"/>
</dbReference>
<name>A0A7I8WP30_BURXY</name>
<dbReference type="EMBL" id="CAJFDI010000002">
    <property type="protein sequence ID" value="CAD5214287.1"/>
    <property type="molecule type" value="Genomic_DNA"/>
</dbReference>
<evidence type="ECO:0000313" key="3">
    <source>
        <dbReference type="EMBL" id="CAD5214287.1"/>
    </source>
</evidence>
<dbReference type="OrthoDB" id="5917548at2759"/>
<keyword evidence="2" id="KW-0732">Signal</keyword>
<feature type="transmembrane region" description="Helical" evidence="1">
    <location>
        <begin position="624"/>
        <end position="646"/>
    </location>
</feature>
<keyword evidence="1" id="KW-0812">Transmembrane</keyword>